<sequence>MYLICFLALILVAVVSGQSGTIPEKFLKPLRPDPSGGGPLRVGVAWHISRIHHICLNDMFLEVSLRTTFSWQDKSVIDSGAPDGIIPLHMSYLQTSWKPDLFFKEIRDIQRFSMVDDLKGLWLSQKNGTFVMSFLMKISLDCPMKFTLFPFDVQTCWMTMVSYEYNENELSLEWMSQGVTVMKHLQKQIPSYYLSVRPGNSTIDFTCQNCTDEPAAALISAIRLERRYVSYLITTYFPSIFLMGIAWASLFWTPDPTPGRTSLIITTLLTTVVLYGIVRHLSPITDYSKGTDVWFFFCICFNVTIIAEFATVICRLIQRQIPAQCQLQRSMRLFAYKHCSGRKKNWKPYQNGVDQPFFYFTDKPIHMSSYRVSWKETSYFTSRRLTSKRGEIGSVFQAASPSSFPNLQLGLLVLLSSQICENFLGRL</sequence>
<comment type="caution">
    <text evidence="15">The sequence shown here is derived from an EMBL/GenBank/DDBJ whole genome shotgun (WGS) entry which is preliminary data.</text>
</comment>
<evidence type="ECO:0000256" key="5">
    <source>
        <dbReference type="ARBA" id="ARBA00022692"/>
    </source>
</evidence>
<protein>
    <submittedName>
        <fullName evidence="15">Uncharacterized protein</fullName>
    </submittedName>
</protein>
<reference evidence="15 16" key="1">
    <citation type="submission" date="2023-11" db="EMBL/GenBank/DDBJ databases">
        <title>Halocaridina rubra genome assembly.</title>
        <authorList>
            <person name="Smith C."/>
        </authorList>
    </citation>
    <scope>NUCLEOTIDE SEQUENCE [LARGE SCALE GENOMIC DNA]</scope>
    <source>
        <strain evidence="15">EP-1</strain>
        <tissue evidence="15">Whole</tissue>
    </source>
</reference>
<dbReference type="PROSITE" id="PS00236">
    <property type="entry name" value="NEUROTR_ION_CHANNEL"/>
    <property type="match status" value="1"/>
</dbReference>
<dbReference type="SUPFAM" id="SSF63712">
    <property type="entry name" value="Nicotinic receptor ligand binding domain-like"/>
    <property type="match status" value="1"/>
</dbReference>
<dbReference type="InterPro" id="IPR006029">
    <property type="entry name" value="Neurotrans-gated_channel_TM"/>
</dbReference>
<name>A0AAN8X0V5_HALRR</name>
<evidence type="ECO:0000256" key="3">
    <source>
        <dbReference type="ARBA" id="ARBA00022448"/>
    </source>
</evidence>
<dbReference type="PANTHER" id="PTHR18945">
    <property type="entry name" value="NEUROTRANSMITTER GATED ION CHANNEL"/>
    <property type="match status" value="1"/>
</dbReference>
<dbReference type="InterPro" id="IPR006202">
    <property type="entry name" value="Neur_chan_lig-bd"/>
</dbReference>
<dbReference type="SUPFAM" id="SSF90112">
    <property type="entry name" value="Neurotransmitter-gated ion-channel transmembrane pore"/>
    <property type="match status" value="1"/>
</dbReference>
<dbReference type="GO" id="GO:0005230">
    <property type="term" value="F:extracellular ligand-gated monoatomic ion channel activity"/>
    <property type="evidence" value="ECO:0007669"/>
    <property type="project" value="InterPro"/>
</dbReference>
<evidence type="ECO:0000259" key="13">
    <source>
        <dbReference type="Pfam" id="PF02931"/>
    </source>
</evidence>
<feature type="transmembrane region" description="Helical" evidence="11">
    <location>
        <begin position="228"/>
        <end position="251"/>
    </location>
</feature>
<evidence type="ECO:0000256" key="11">
    <source>
        <dbReference type="SAM" id="Phobius"/>
    </source>
</evidence>
<dbReference type="Gene3D" id="2.70.170.10">
    <property type="entry name" value="Neurotransmitter-gated ion-channel ligand-binding domain"/>
    <property type="match status" value="1"/>
</dbReference>
<dbReference type="GO" id="GO:0005254">
    <property type="term" value="F:chloride channel activity"/>
    <property type="evidence" value="ECO:0007669"/>
    <property type="project" value="UniProtKB-ARBA"/>
</dbReference>
<gene>
    <name evidence="15" type="ORF">SK128_022910</name>
</gene>
<keyword evidence="7 11" id="KW-1133">Transmembrane helix</keyword>
<proteinExistence type="predicted"/>
<keyword evidence="5 11" id="KW-0812">Transmembrane</keyword>
<dbReference type="GO" id="GO:0004888">
    <property type="term" value="F:transmembrane signaling receptor activity"/>
    <property type="evidence" value="ECO:0007669"/>
    <property type="project" value="InterPro"/>
</dbReference>
<feature type="transmembrane region" description="Helical" evidence="11">
    <location>
        <begin position="263"/>
        <end position="281"/>
    </location>
</feature>
<comment type="subcellular location">
    <subcellularLocation>
        <location evidence="2">Cell membrane</location>
    </subcellularLocation>
    <subcellularLocation>
        <location evidence="1">Membrane</location>
        <topology evidence="1">Multi-pass membrane protein</topology>
    </subcellularLocation>
</comment>
<evidence type="ECO:0000256" key="6">
    <source>
        <dbReference type="ARBA" id="ARBA00022729"/>
    </source>
</evidence>
<keyword evidence="4" id="KW-1003">Cell membrane</keyword>
<dbReference type="AlphaFoldDB" id="A0AAN8X0V5"/>
<feature type="domain" description="Neurotransmitter-gated ion-channel transmembrane" evidence="14">
    <location>
        <begin position="235"/>
        <end position="316"/>
    </location>
</feature>
<dbReference type="InterPro" id="IPR006028">
    <property type="entry name" value="GABAA/Glycine_rcpt"/>
</dbReference>
<dbReference type="Proteomes" id="UP001381693">
    <property type="component" value="Unassembled WGS sequence"/>
</dbReference>
<dbReference type="InterPro" id="IPR018000">
    <property type="entry name" value="Neurotransmitter_ion_chnl_CS"/>
</dbReference>
<feature type="transmembrane region" description="Helical" evidence="11">
    <location>
        <begin position="293"/>
        <end position="317"/>
    </location>
</feature>
<dbReference type="InterPro" id="IPR006201">
    <property type="entry name" value="Neur_channel"/>
</dbReference>
<keyword evidence="6 12" id="KW-0732">Signal</keyword>
<evidence type="ECO:0000256" key="7">
    <source>
        <dbReference type="ARBA" id="ARBA00022989"/>
    </source>
</evidence>
<dbReference type="GO" id="GO:0005886">
    <property type="term" value="C:plasma membrane"/>
    <property type="evidence" value="ECO:0007669"/>
    <property type="project" value="UniProtKB-SubCell"/>
</dbReference>
<organism evidence="15 16">
    <name type="scientific">Halocaridina rubra</name>
    <name type="common">Hawaiian red shrimp</name>
    <dbReference type="NCBI Taxonomy" id="373956"/>
    <lineage>
        <taxon>Eukaryota</taxon>
        <taxon>Metazoa</taxon>
        <taxon>Ecdysozoa</taxon>
        <taxon>Arthropoda</taxon>
        <taxon>Crustacea</taxon>
        <taxon>Multicrustacea</taxon>
        <taxon>Malacostraca</taxon>
        <taxon>Eumalacostraca</taxon>
        <taxon>Eucarida</taxon>
        <taxon>Decapoda</taxon>
        <taxon>Pleocyemata</taxon>
        <taxon>Caridea</taxon>
        <taxon>Atyoidea</taxon>
        <taxon>Atyidae</taxon>
        <taxon>Halocaridina</taxon>
    </lineage>
</organism>
<keyword evidence="10" id="KW-0407">Ion channel</keyword>
<dbReference type="InterPro" id="IPR036734">
    <property type="entry name" value="Neur_chan_lig-bd_sf"/>
</dbReference>
<evidence type="ECO:0000313" key="15">
    <source>
        <dbReference type="EMBL" id="KAK7074081.1"/>
    </source>
</evidence>
<keyword evidence="8" id="KW-0406">Ion transport</keyword>
<evidence type="ECO:0000256" key="2">
    <source>
        <dbReference type="ARBA" id="ARBA00004236"/>
    </source>
</evidence>
<dbReference type="Pfam" id="PF02931">
    <property type="entry name" value="Neur_chan_LBD"/>
    <property type="match status" value="1"/>
</dbReference>
<dbReference type="InterPro" id="IPR038050">
    <property type="entry name" value="Neuro_actylchol_rec"/>
</dbReference>
<evidence type="ECO:0000259" key="14">
    <source>
        <dbReference type="Pfam" id="PF02932"/>
    </source>
</evidence>
<evidence type="ECO:0000256" key="9">
    <source>
        <dbReference type="ARBA" id="ARBA00023136"/>
    </source>
</evidence>
<evidence type="ECO:0000256" key="12">
    <source>
        <dbReference type="SAM" id="SignalP"/>
    </source>
</evidence>
<dbReference type="PRINTS" id="PR00253">
    <property type="entry name" value="GABAARECEPTR"/>
</dbReference>
<dbReference type="GO" id="GO:0099095">
    <property type="term" value="F:ligand-gated monoatomic anion channel activity"/>
    <property type="evidence" value="ECO:0007669"/>
    <property type="project" value="UniProtKB-ARBA"/>
</dbReference>
<dbReference type="InterPro" id="IPR036719">
    <property type="entry name" value="Neuro-gated_channel_TM_sf"/>
</dbReference>
<evidence type="ECO:0000256" key="10">
    <source>
        <dbReference type="ARBA" id="ARBA00023303"/>
    </source>
</evidence>
<accession>A0AAN8X0V5</accession>
<dbReference type="EMBL" id="JAXCGZ010011829">
    <property type="protein sequence ID" value="KAK7074081.1"/>
    <property type="molecule type" value="Genomic_DNA"/>
</dbReference>
<evidence type="ECO:0000313" key="16">
    <source>
        <dbReference type="Proteomes" id="UP001381693"/>
    </source>
</evidence>
<keyword evidence="3" id="KW-0813">Transport</keyword>
<evidence type="ECO:0000256" key="1">
    <source>
        <dbReference type="ARBA" id="ARBA00004141"/>
    </source>
</evidence>
<keyword evidence="16" id="KW-1185">Reference proteome</keyword>
<feature type="domain" description="Neurotransmitter-gated ion-channel ligand-binding" evidence="13">
    <location>
        <begin position="26"/>
        <end position="227"/>
    </location>
</feature>
<feature type="chain" id="PRO_5042889048" evidence="12">
    <location>
        <begin position="18"/>
        <end position="427"/>
    </location>
</feature>
<dbReference type="Pfam" id="PF02932">
    <property type="entry name" value="Neur_chan_memb"/>
    <property type="match status" value="1"/>
</dbReference>
<dbReference type="Gene3D" id="1.20.58.390">
    <property type="entry name" value="Neurotransmitter-gated ion-channel transmembrane domain"/>
    <property type="match status" value="1"/>
</dbReference>
<evidence type="ECO:0000256" key="4">
    <source>
        <dbReference type="ARBA" id="ARBA00022475"/>
    </source>
</evidence>
<keyword evidence="9 11" id="KW-0472">Membrane</keyword>
<feature type="signal peptide" evidence="12">
    <location>
        <begin position="1"/>
        <end position="17"/>
    </location>
</feature>
<evidence type="ECO:0000256" key="8">
    <source>
        <dbReference type="ARBA" id="ARBA00023065"/>
    </source>
</evidence>